<dbReference type="Gramene" id="PHT66914">
    <property type="protein sequence ID" value="PHT66914"/>
    <property type="gene ID" value="T459_31339"/>
</dbReference>
<keyword evidence="10" id="KW-0325">Glycoprotein</keyword>
<evidence type="ECO:0000256" key="5">
    <source>
        <dbReference type="ARBA" id="ARBA00022692"/>
    </source>
</evidence>
<keyword evidence="4" id="KW-0433">Leucine-rich repeat</keyword>
<dbReference type="GO" id="GO:0005886">
    <property type="term" value="C:plasma membrane"/>
    <property type="evidence" value="ECO:0007669"/>
    <property type="project" value="UniProtKB-SubCell"/>
</dbReference>
<accession>A0A2G2YB21</accession>
<dbReference type="PANTHER" id="PTHR27004">
    <property type="entry name" value="RECEPTOR-LIKE PROTEIN 12 ISOFORM X1"/>
    <property type="match status" value="1"/>
</dbReference>
<keyword evidence="5 11" id="KW-0812">Transmembrane</keyword>
<dbReference type="Pfam" id="PF00560">
    <property type="entry name" value="LRR_1"/>
    <property type="match status" value="2"/>
</dbReference>
<reference evidence="12 13" key="2">
    <citation type="journal article" date="2017" name="Genome Biol.">
        <title>New reference genome sequences of hot pepper reveal the massive evolution of plant disease-resistance genes by retroduplication.</title>
        <authorList>
            <person name="Kim S."/>
            <person name="Park J."/>
            <person name="Yeom S.I."/>
            <person name="Kim Y.M."/>
            <person name="Seo E."/>
            <person name="Kim K.T."/>
            <person name="Kim M.S."/>
            <person name="Lee J.M."/>
            <person name="Cheong K."/>
            <person name="Shin H.S."/>
            <person name="Kim S.B."/>
            <person name="Han K."/>
            <person name="Lee J."/>
            <person name="Park M."/>
            <person name="Lee H.A."/>
            <person name="Lee H.Y."/>
            <person name="Lee Y."/>
            <person name="Oh S."/>
            <person name="Lee J.H."/>
            <person name="Choi E."/>
            <person name="Choi E."/>
            <person name="Lee S.E."/>
            <person name="Jeon J."/>
            <person name="Kim H."/>
            <person name="Choi G."/>
            <person name="Song H."/>
            <person name="Lee J."/>
            <person name="Lee S.C."/>
            <person name="Kwon J.K."/>
            <person name="Lee H.Y."/>
            <person name="Koo N."/>
            <person name="Hong Y."/>
            <person name="Kim R.W."/>
            <person name="Kang W.H."/>
            <person name="Huh J.H."/>
            <person name="Kang B.C."/>
            <person name="Yang T.J."/>
            <person name="Lee Y.H."/>
            <person name="Bennetzen J.L."/>
            <person name="Choi D."/>
        </authorList>
    </citation>
    <scope>NUCLEOTIDE SEQUENCE [LARGE SCALE GENOMIC DNA]</scope>
    <source>
        <strain evidence="13">cv. CM334</strain>
    </source>
</reference>
<organism evidence="12 13">
    <name type="scientific">Capsicum annuum</name>
    <name type="common">Capsicum pepper</name>
    <dbReference type="NCBI Taxonomy" id="4072"/>
    <lineage>
        <taxon>Eukaryota</taxon>
        <taxon>Viridiplantae</taxon>
        <taxon>Streptophyta</taxon>
        <taxon>Embryophyta</taxon>
        <taxon>Tracheophyta</taxon>
        <taxon>Spermatophyta</taxon>
        <taxon>Magnoliopsida</taxon>
        <taxon>eudicotyledons</taxon>
        <taxon>Gunneridae</taxon>
        <taxon>Pentapetalae</taxon>
        <taxon>asterids</taxon>
        <taxon>lamiids</taxon>
        <taxon>Solanales</taxon>
        <taxon>Solanaceae</taxon>
        <taxon>Solanoideae</taxon>
        <taxon>Capsiceae</taxon>
        <taxon>Capsicum</taxon>
    </lineage>
</organism>
<dbReference type="InterPro" id="IPR032675">
    <property type="entry name" value="LRR_dom_sf"/>
</dbReference>
<dbReference type="AlphaFoldDB" id="A0A2G2YB21"/>
<evidence type="ECO:0000256" key="9">
    <source>
        <dbReference type="ARBA" id="ARBA00023170"/>
    </source>
</evidence>
<comment type="caution">
    <text evidence="12">The sequence shown here is derived from an EMBL/GenBank/DDBJ whole genome shotgun (WGS) entry which is preliminary data.</text>
</comment>
<feature type="transmembrane region" description="Helical" evidence="11">
    <location>
        <begin position="178"/>
        <end position="201"/>
    </location>
</feature>
<evidence type="ECO:0000313" key="13">
    <source>
        <dbReference type="Proteomes" id="UP000222542"/>
    </source>
</evidence>
<evidence type="ECO:0000256" key="4">
    <source>
        <dbReference type="ARBA" id="ARBA00022614"/>
    </source>
</evidence>
<evidence type="ECO:0000256" key="10">
    <source>
        <dbReference type="ARBA" id="ARBA00023180"/>
    </source>
</evidence>
<comment type="subcellular location">
    <subcellularLocation>
        <location evidence="1">Cell membrane</location>
        <topology evidence="1">Single-pass type I membrane protein</topology>
    </subcellularLocation>
</comment>
<keyword evidence="3" id="KW-1003">Cell membrane</keyword>
<dbReference type="Gene3D" id="3.80.10.10">
    <property type="entry name" value="Ribonuclease Inhibitor"/>
    <property type="match status" value="1"/>
</dbReference>
<gene>
    <name evidence="12" type="ORF">T459_31339</name>
</gene>
<keyword evidence="8 11" id="KW-0472">Membrane</keyword>
<protein>
    <recommendedName>
        <fullName evidence="14">Receptor-like protein 12</fullName>
    </recommendedName>
</protein>
<name>A0A2G2YB21_CAPAN</name>
<keyword evidence="9" id="KW-0675">Receptor</keyword>
<dbReference type="InterPro" id="IPR001611">
    <property type="entry name" value="Leu-rich_rpt"/>
</dbReference>
<dbReference type="PANTHER" id="PTHR27004:SF424">
    <property type="entry name" value="LEUCINE-RICH REPEAT-CONTAINING N-TERMINAL PLANT-TYPE DOMAIN-CONTAINING PROTEIN"/>
    <property type="match status" value="1"/>
</dbReference>
<sequence>MFVLATNNLRGAIPQCLDNMSYNLEILDMHHNNLLGTLRTTFRIGSSRENSTIFGQLHRVAGNLPTSLRTIDPSEKAPSDNRDGYYQDSVVVATKEISQGHIPPSLGSLSSVESLDLSGNHLVGEIPAQFASLTSLEVMMDYVDSQFQKVVEVAECQETDNTAHVLDEESSSTFLGDFIQGILMGYGTGLIIGFSIAYFLLSRRNSNWLSRIYEELEHRVYMRRRKKQRDRQRHNRR</sequence>
<dbReference type="EMBL" id="AYRZ02000012">
    <property type="protein sequence ID" value="PHT66914.1"/>
    <property type="molecule type" value="Genomic_DNA"/>
</dbReference>
<evidence type="ECO:0000256" key="2">
    <source>
        <dbReference type="ARBA" id="ARBA00009592"/>
    </source>
</evidence>
<evidence type="ECO:0008006" key="14">
    <source>
        <dbReference type="Google" id="ProtNLM"/>
    </source>
</evidence>
<evidence type="ECO:0000256" key="11">
    <source>
        <dbReference type="SAM" id="Phobius"/>
    </source>
</evidence>
<keyword evidence="7 11" id="KW-1133">Transmembrane helix</keyword>
<proteinExistence type="inferred from homology"/>
<dbReference type="SUPFAM" id="SSF52058">
    <property type="entry name" value="L domain-like"/>
    <property type="match status" value="1"/>
</dbReference>
<evidence type="ECO:0000256" key="6">
    <source>
        <dbReference type="ARBA" id="ARBA00022737"/>
    </source>
</evidence>
<evidence type="ECO:0000256" key="8">
    <source>
        <dbReference type="ARBA" id="ARBA00023136"/>
    </source>
</evidence>
<evidence type="ECO:0000256" key="1">
    <source>
        <dbReference type="ARBA" id="ARBA00004251"/>
    </source>
</evidence>
<keyword evidence="13" id="KW-1185">Reference proteome</keyword>
<dbReference type="STRING" id="4072.A0A2G2YB21"/>
<keyword evidence="6" id="KW-0677">Repeat</keyword>
<dbReference type="Proteomes" id="UP000222542">
    <property type="component" value="Unassembled WGS sequence"/>
</dbReference>
<evidence type="ECO:0000256" key="7">
    <source>
        <dbReference type="ARBA" id="ARBA00022989"/>
    </source>
</evidence>
<comment type="similarity">
    <text evidence="2">Belongs to the RLP family.</text>
</comment>
<reference evidence="12 13" key="1">
    <citation type="journal article" date="2014" name="Nat. Genet.">
        <title>Genome sequence of the hot pepper provides insights into the evolution of pungency in Capsicum species.</title>
        <authorList>
            <person name="Kim S."/>
            <person name="Park M."/>
            <person name="Yeom S.I."/>
            <person name="Kim Y.M."/>
            <person name="Lee J.M."/>
            <person name="Lee H.A."/>
            <person name="Seo E."/>
            <person name="Choi J."/>
            <person name="Cheong K."/>
            <person name="Kim K.T."/>
            <person name="Jung K."/>
            <person name="Lee G.W."/>
            <person name="Oh S.K."/>
            <person name="Bae C."/>
            <person name="Kim S.B."/>
            <person name="Lee H.Y."/>
            <person name="Kim S.Y."/>
            <person name="Kim M.S."/>
            <person name="Kang B.C."/>
            <person name="Jo Y.D."/>
            <person name="Yang H.B."/>
            <person name="Jeong H.J."/>
            <person name="Kang W.H."/>
            <person name="Kwon J.K."/>
            <person name="Shin C."/>
            <person name="Lim J.Y."/>
            <person name="Park J.H."/>
            <person name="Huh J.H."/>
            <person name="Kim J.S."/>
            <person name="Kim B.D."/>
            <person name="Cohen O."/>
            <person name="Paran I."/>
            <person name="Suh M.C."/>
            <person name="Lee S.B."/>
            <person name="Kim Y.K."/>
            <person name="Shin Y."/>
            <person name="Noh S.J."/>
            <person name="Park J."/>
            <person name="Seo Y.S."/>
            <person name="Kwon S.Y."/>
            <person name="Kim H.A."/>
            <person name="Park J.M."/>
            <person name="Kim H.J."/>
            <person name="Choi S.B."/>
            <person name="Bosland P.W."/>
            <person name="Reeves G."/>
            <person name="Jo S.H."/>
            <person name="Lee B.W."/>
            <person name="Cho H.T."/>
            <person name="Choi H.S."/>
            <person name="Lee M.S."/>
            <person name="Yu Y."/>
            <person name="Do Choi Y."/>
            <person name="Park B.S."/>
            <person name="van Deynze A."/>
            <person name="Ashrafi H."/>
            <person name="Hill T."/>
            <person name="Kim W.T."/>
            <person name="Pai H.S."/>
            <person name="Ahn H.K."/>
            <person name="Yeam I."/>
            <person name="Giovannoni J.J."/>
            <person name="Rose J.K."/>
            <person name="Sorensen I."/>
            <person name="Lee S.J."/>
            <person name="Kim R.W."/>
            <person name="Choi I.Y."/>
            <person name="Choi B.S."/>
            <person name="Lim J.S."/>
            <person name="Lee Y.H."/>
            <person name="Choi D."/>
        </authorList>
    </citation>
    <scope>NUCLEOTIDE SEQUENCE [LARGE SCALE GENOMIC DNA]</scope>
    <source>
        <strain evidence="13">cv. CM334</strain>
    </source>
</reference>
<evidence type="ECO:0000313" key="12">
    <source>
        <dbReference type="EMBL" id="PHT66914.1"/>
    </source>
</evidence>
<evidence type="ECO:0000256" key="3">
    <source>
        <dbReference type="ARBA" id="ARBA00022475"/>
    </source>
</evidence>